<organism evidence="1 2">
    <name type="scientific">Dendrolimus kikuchii</name>
    <dbReference type="NCBI Taxonomy" id="765133"/>
    <lineage>
        <taxon>Eukaryota</taxon>
        <taxon>Metazoa</taxon>
        <taxon>Ecdysozoa</taxon>
        <taxon>Arthropoda</taxon>
        <taxon>Hexapoda</taxon>
        <taxon>Insecta</taxon>
        <taxon>Pterygota</taxon>
        <taxon>Neoptera</taxon>
        <taxon>Endopterygota</taxon>
        <taxon>Lepidoptera</taxon>
        <taxon>Glossata</taxon>
        <taxon>Ditrysia</taxon>
        <taxon>Bombycoidea</taxon>
        <taxon>Lasiocampidae</taxon>
        <taxon>Dendrolimus</taxon>
    </lineage>
</organism>
<evidence type="ECO:0000313" key="2">
    <source>
        <dbReference type="Proteomes" id="UP000824533"/>
    </source>
</evidence>
<sequence>MDWKSTKILLASAATIIVASKLVRKLYNNFFGEKPSESDKGNETCSDLINMKNREINDVILFSDDVIRHTIKVPPNRDITICESRELNCFKLMKYIKSARETLDVCMYLITSSEIAEQIIRLGQKHVLVRIVVDSDMAHTPPSQIKKLKEYSFIQVQTSKKSILMHHKFCVIDGPKAIKRKNLLKAYAEKLNVHAQFMKSENPPRSRFMKGFVMSGSLNWSTQAMVSNRESVIVTSHPNIVSKFEKEFESLWVENQPDEVLMIKKRTTEIKMCCSVMFMINGLNYCYPPLGGTDIQRVQSPISSSTYPMRPKTAQWSQNQSTSISVTAFNRLQQWCAVASAGAAATVETTDCSS</sequence>
<dbReference type="Proteomes" id="UP000824533">
    <property type="component" value="Linkage Group LG10"/>
</dbReference>
<protein>
    <submittedName>
        <fullName evidence="1">Uncharacterized protein</fullName>
    </submittedName>
</protein>
<proteinExistence type="predicted"/>
<reference evidence="1 2" key="1">
    <citation type="journal article" date="2021" name="Front. Genet.">
        <title>Chromosome-Level Genome Assembly Reveals Significant Gene Expansion in the Toll and IMD Signaling Pathways of Dendrolimus kikuchii.</title>
        <authorList>
            <person name="Zhou J."/>
            <person name="Wu P."/>
            <person name="Xiong Z."/>
            <person name="Liu N."/>
            <person name="Zhao N."/>
            <person name="Ji M."/>
            <person name="Qiu Y."/>
            <person name="Yang B."/>
        </authorList>
    </citation>
    <scope>NUCLEOTIDE SEQUENCE [LARGE SCALE GENOMIC DNA]</scope>
    <source>
        <strain evidence="1">Ann1</strain>
    </source>
</reference>
<comment type="caution">
    <text evidence="1">The sequence shown here is derived from an EMBL/GenBank/DDBJ whole genome shotgun (WGS) entry which is preliminary data.</text>
</comment>
<gene>
    <name evidence="1" type="ORF">K1T71_006331</name>
</gene>
<dbReference type="EMBL" id="CM034396">
    <property type="protein sequence ID" value="KAJ0178508.1"/>
    <property type="molecule type" value="Genomic_DNA"/>
</dbReference>
<accession>A0ACC1D3L0</accession>
<evidence type="ECO:0000313" key="1">
    <source>
        <dbReference type="EMBL" id="KAJ0178508.1"/>
    </source>
</evidence>
<name>A0ACC1D3L0_9NEOP</name>
<keyword evidence="2" id="KW-1185">Reference proteome</keyword>